<keyword evidence="1" id="KW-1133">Transmembrane helix</keyword>
<feature type="transmembrane region" description="Helical" evidence="1">
    <location>
        <begin position="12"/>
        <end position="33"/>
    </location>
</feature>
<comment type="caution">
    <text evidence="2">The sequence shown here is derived from an EMBL/GenBank/DDBJ whole genome shotgun (WGS) entry which is preliminary data.</text>
</comment>
<sequence length="61" mass="6714">MRETKAAFTRELLTASIWAAFGLGIFVATQPVWSHLLPNTLLSIDDQLSIRCLGSSRRGPV</sequence>
<name>A0ABS7GRC6_9HYPH</name>
<accession>A0ABS7GRC6</accession>
<organism evidence="2 3">
    <name type="scientific">Rhizobium mesosinicum</name>
    <dbReference type="NCBI Taxonomy" id="335017"/>
    <lineage>
        <taxon>Bacteria</taxon>
        <taxon>Pseudomonadati</taxon>
        <taxon>Pseudomonadota</taxon>
        <taxon>Alphaproteobacteria</taxon>
        <taxon>Hyphomicrobiales</taxon>
        <taxon>Rhizobiaceae</taxon>
        <taxon>Rhizobium/Agrobacterium group</taxon>
        <taxon>Rhizobium</taxon>
    </lineage>
</organism>
<keyword evidence="1" id="KW-0812">Transmembrane</keyword>
<reference evidence="2 3" key="1">
    <citation type="journal article" date="2021" name="MBio">
        <title>Poor Competitiveness of Bradyrhizobium in Pigeon Pea Root Colonization in Indian Soils.</title>
        <authorList>
            <person name="Chalasani D."/>
            <person name="Basu A."/>
            <person name="Pullabhotla S.V.S.R.N."/>
            <person name="Jorrin B."/>
            <person name="Neal A.L."/>
            <person name="Poole P.S."/>
            <person name="Podile A.R."/>
            <person name="Tkacz A."/>
        </authorList>
    </citation>
    <scope>NUCLEOTIDE SEQUENCE [LARGE SCALE GENOMIC DNA]</scope>
    <source>
        <strain evidence="2 3">HU56</strain>
    </source>
</reference>
<evidence type="ECO:0000313" key="3">
    <source>
        <dbReference type="Proteomes" id="UP000717752"/>
    </source>
</evidence>
<protein>
    <submittedName>
        <fullName evidence="2">Uncharacterized protein</fullName>
    </submittedName>
</protein>
<keyword evidence="3" id="KW-1185">Reference proteome</keyword>
<evidence type="ECO:0000256" key="1">
    <source>
        <dbReference type="SAM" id="Phobius"/>
    </source>
</evidence>
<dbReference type="EMBL" id="JAEUAK010000003">
    <property type="protein sequence ID" value="MBW9052459.1"/>
    <property type="molecule type" value="Genomic_DNA"/>
</dbReference>
<evidence type="ECO:0000313" key="2">
    <source>
        <dbReference type="EMBL" id="MBW9052459.1"/>
    </source>
</evidence>
<dbReference type="RefSeq" id="WP_220333902.1">
    <property type="nucleotide sequence ID" value="NZ_JAEUAK010000003.1"/>
</dbReference>
<proteinExistence type="predicted"/>
<gene>
    <name evidence="2" type="ORF">JNB85_08555</name>
</gene>
<keyword evidence="1" id="KW-0472">Membrane</keyword>
<dbReference type="Proteomes" id="UP000717752">
    <property type="component" value="Unassembled WGS sequence"/>
</dbReference>